<dbReference type="SMART" id="SM00225">
    <property type="entry name" value="BTB"/>
    <property type="match status" value="1"/>
</dbReference>
<dbReference type="InterPro" id="IPR003131">
    <property type="entry name" value="T1-type_BTB"/>
</dbReference>
<comment type="caution">
    <text evidence="2">The sequence shown here is derived from an EMBL/GenBank/DDBJ whole genome shotgun (WGS) entry which is preliminary data.</text>
</comment>
<accession>A0ABD0LNZ7</accession>
<dbReference type="PANTHER" id="PTHR14499:SF136">
    <property type="entry name" value="GH08630P"/>
    <property type="match status" value="1"/>
</dbReference>
<dbReference type="SUPFAM" id="SSF54695">
    <property type="entry name" value="POZ domain"/>
    <property type="match status" value="1"/>
</dbReference>
<organism evidence="2 3">
    <name type="scientific">Batillaria attramentaria</name>
    <dbReference type="NCBI Taxonomy" id="370345"/>
    <lineage>
        <taxon>Eukaryota</taxon>
        <taxon>Metazoa</taxon>
        <taxon>Spiralia</taxon>
        <taxon>Lophotrochozoa</taxon>
        <taxon>Mollusca</taxon>
        <taxon>Gastropoda</taxon>
        <taxon>Caenogastropoda</taxon>
        <taxon>Sorbeoconcha</taxon>
        <taxon>Cerithioidea</taxon>
        <taxon>Batillariidae</taxon>
        <taxon>Batillaria</taxon>
    </lineage>
</organism>
<gene>
    <name evidence="2" type="ORF">BaRGS_00008016</name>
</gene>
<dbReference type="Pfam" id="PF02214">
    <property type="entry name" value="BTB_2"/>
    <property type="match status" value="1"/>
</dbReference>
<name>A0ABD0LNZ7_9CAEN</name>
<reference evidence="2 3" key="1">
    <citation type="journal article" date="2023" name="Sci. Data">
        <title>Genome assembly of the Korean intertidal mud-creeper Batillaria attramentaria.</title>
        <authorList>
            <person name="Patra A.K."/>
            <person name="Ho P.T."/>
            <person name="Jun S."/>
            <person name="Lee S.J."/>
            <person name="Kim Y."/>
            <person name="Won Y.J."/>
        </authorList>
    </citation>
    <scope>NUCLEOTIDE SEQUENCE [LARGE SCALE GENOMIC DNA]</scope>
    <source>
        <strain evidence="2">Wonlab-2016</strain>
    </source>
</reference>
<dbReference type="Proteomes" id="UP001519460">
    <property type="component" value="Unassembled WGS sequence"/>
</dbReference>
<dbReference type="InterPro" id="IPR011333">
    <property type="entry name" value="SKP1/BTB/POZ_sf"/>
</dbReference>
<keyword evidence="3" id="KW-1185">Reference proteome</keyword>
<sequence length="531" mass="60816">MSGAPPKPVQHRFIQKLQKEVNHVKDVWEYAVSTKWVTVVQQFIQDEDSATEIPPLFASDWDQENIYIGDSSWRVLASWYGVDKQYSCRRRCTSSSYVDVYGSLSGGGGGDHTGNGYVLADCKLDFLTTFCCLLKQLSSDHVKQQFITVYFWDSLDYIEFQLRCALKVHPKKDVRMWLSLSDDGADVLLENITNFKNAHMPLGIIICRNYPEVLEMLQKRQTLPSGDLYQRGGVSKCPVKEELWDVFLANQWQVTLCLEELPDTASTLSETQVTQPYLSKVHAVFHNLHLDHMFQKDSEDKNIDQKMKQVLDDSVQEFNRLIEQQRTQIEARAQELLGAAEESYEAKHKVLQTKLDVAAVQESRLSAREKELNERDHELNSKLAKFKSMLTEFLTKKEKFEKEVEKMAQQNKMTGSKVELNVGGVRFTTSISTLTKEEGSLLQTMFKGQHSIQPDADGSYFIDRDGTNFRHVLNFLRDGPASLQHLPGQDQRLLSELRVEAEYYQLHKMADILRAMMSESRTDGAFSSLPP</sequence>
<dbReference type="InterPro" id="IPR000210">
    <property type="entry name" value="BTB/POZ_dom"/>
</dbReference>
<evidence type="ECO:0000313" key="2">
    <source>
        <dbReference type="EMBL" id="KAK7500772.1"/>
    </source>
</evidence>
<dbReference type="EMBL" id="JACVVK020000035">
    <property type="protein sequence ID" value="KAK7500772.1"/>
    <property type="molecule type" value="Genomic_DNA"/>
</dbReference>
<dbReference type="AlphaFoldDB" id="A0ABD0LNZ7"/>
<dbReference type="PANTHER" id="PTHR14499">
    <property type="entry name" value="POTASSIUM CHANNEL TETRAMERIZATION DOMAIN-CONTAINING"/>
    <property type="match status" value="1"/>
</dbReference>
<protein>
    <recommendedName>
        <fullName evidence="1">BTB domain-containing protein</fullName>
    </recommendedName>
</protein>
<evidence type="ECO:0000313" key="3">
    <source>
        <dbReference type="Proteomes" id="UP001519460"/>
    </source>
</evidence>
<proteinExistence type="predicted"/>
<evidence type="ECO:0000259" key="1">
    <source>
        <dbReference type="SMART" id="SM00225"/>
    </source>
</evidence>
<dbReference type="Gene3D" id="3.30.710.10">
    <property type="entry name" value="Potassium Channel Kv1.1, Chain A"/>
    <property type="match status" value="1"/>
</dbReference>
<feature type="domain" description="BTB" evidence="1">
    <location>
        <begin position="416"/>
        <end position="521"/>
    </location>
</feature>